<dbReference type="EMBL" id="CAJVQA010045868">
    <property type="protein sequence ID" value="CAG8817766.1"/>
    <property type="molecule type" value="Genomic_DNA"/>
</dbReference>
<gene>
    <name evidence="1" type="ORF">CPELLU_LOCUS19377</name>
</gene>
<accession>A0A9N9PEE6</accession>
<dbReference type="AlphaFoldDB" id="A0A9N9PEE6"/>
<sequence>MSSRNRNIKKKARTISKKVRHNWSVCEKLIVVYYFECIKNVRATARRFDINLNKFVTGE</sequence>
<name>A0A9N9PEE6_9GLOM</name>
<comment type="caution">
    <text evidence="1">The sequence shown here is derived from an EMBL/GenBank/DDBJ whole genome shotgun (WGS) entry which is preliminary data.</text>
</comment>
<evidence type="ECO:0000313" key="1">
    <source>
        <dbReference type="EMBL" id="CAG8817766.1"/>
    </source>
</evidence>
<reference evidence="1" key="1">
    <citation type="submission" date="2021-06" db="EMBL/GenBank/DDBJ databases">
        <authorList>
            <person name="Kallberg Y."/>
            <person name="Tangrot J."/>
            <person name="Rosling A."/>
        </authorList>
    </citation>
    <scope>NUCLEOTIDE SEQUENCE</scope>
    <source>
        <strain evidence="1">FL966</strain>
    </source>
</reference>
<feature type="non-terminal residue" evidence="1">
    <location>
        <position position="59"/>
    </location>
</feature>
<proteinExistence type="predicted"/>
<organism evidence="1 2">
    <name type="scientific">Cetraspora pellucida</name>
    <dbReference type="NCBI Taxonomy" id="1433469"/>
    <lineage>
        <taxon>Eukaryota</taxon>
        <taxon>Fungi</taxon>
        <taxon>Fungi incertae sedis</taxon>
        <taxon>Mucoromycota</taxon>
        <taxon>Glomeromycotina</taxon>
        <taxon>Glomeromycetes</taxon>
        <taxon>Diversisporales</taxon>
        <taxon>Gigasporaceae</taxon>
        <taxon>Cetraspora</taxon>
    </lineage>
</organism>
<protein>
    <submittedName>
        <fullName evidence="1">22182_t:CDS:1</fullName>
    </submittedName>
</protein>
<dbReference type="Proteomes" id="UP000789759">
    <property type="component" value="Unassembled WGS sequence"/>
</dbReference>
<keyword evidence="2" id="KW-1185">Reference proteome</keyword>
<evidence type="ECO:0000313" key="2">
    <source>
        <dbReference type="Proteomes" id="UP000789759"/>
    </source>
</evidence>